<feature type="domain" description="PilY1 beta-propeller" evidence="4">
    <location>
        <begin position="641"/>
        <end position="928"/>
    </location>
</feature>
<dbReference type="OrthoDB" id="7156875at2"/>
<evidence type="ECO:0000256" key="3">
    <source>
        <dbReference type="SAM" id="SignalP"/>
    </source>
</evidence>
<evidence type="ECO:0000313" key="5">
    <source>
        <dbReference type="EMBL" id="RNF86169.1"/>
    </source>
</evidence>
<feature type="signal peptide" evidence="3">
    <location>
        <begin position="1"/>
        <end position="32"/>
    </location>
</feature>
<dbReference type="RefSeq" id="WP_123086288.1">
    <property type="nucleotide sequence ID" value="NZ_RIBS01000001.1"/>
</dbReference>
<evidence type="ECO:0000256" key="2">
    <source>
        <dbReference type="ARBA" id="ARBA00022837"/>
    </source>
</evidence>
<feature type="chain" id="PRO_5018012527" evidence="3">
    <location>
        <begin position="33"/>
        <end position="1106"/>
    </location>
</feature>
<gene>
    <name evidence="5" type="ORF">EER27_01710</name>
</gene>
<protein>
    <submittedName>
        <fullName evidence="5">Pilus assembly protein</fullName>
    </submittedName>
</protein>
<proteinExistence type="predicted"/>
<keyword evidence="2" id="KW-0106">Calcium</keyword>
<sequence length="1106" mass="117397">MTNNKTRAQQRFPALPLLSACIATVLGLPVHAAMTLPPTPLQFADPVAPNVLFILDDSGSMNWYSMPGSTGTSSEAGLSDSIAMRSSMRNTVYYNPAITYTGWKKVDSAGTVTTLASTPRTAVYSDANLASGSTINLLAQGRDYTFYVYNGGSITTNSSYTRYVLDANGTGSGTDARSCTWDGSSWICNSITTFPFGNTLDSIAEQWTNFANWYSYHSTRMKAAKAGASQAFSELEGAKYRTGFSTIWNGTNGYNSTTQMRIPVGTDDGKFIGNNRATWFNNLHATRANNGTPLLPALTRAGDYFKETGADGPYGGTLDVNNNQLQCRQNFSILTTDGYWNSGSSSVGNTDGTDGVDIARPDGTTDKYVAAAPFSDTNSTTLADVAMYYWKNDLRPDSAMSNIVPTSAKDGAFWQHMVTFGISIGLKGTVDQSSVAQVLADGSPKIGGTNVAWPNPMDAEDDERIDDLLHAAVNGRGEFIAATNPTAFTAGLRDALAAINNQQASRSNLAANSSSINGNTRVYVASYTGGQWTGELAAHSITAPAGTTNPPLFKATIQMPAYTSRQFFTWGTTGTSFPTTAQATALGGTNIVNYLKGDQSLEQGGGTGTYRQRLTVLGDIVHSSPVFVRGMSATGTPDPTRDTIYVGANDGMLHAFNADLTERFAYVPGSTNMTALASLSSPAYVHKWFTDGPLVVSDRLDTKSTTYPNGRDILVGFMGRGGKGLYALDVTSPTTFAATNILWDRSETTSAWSTHANDLGYMVGRPFIAKLNNGKTGVVFGNGVNSTNDTASLFVVDIEDGTILKKISVAGANNAMFTPKGWDNEGDGDIDVVYAGDLRGNMWKFDLSDSNPNQWGNAISGNNPLFSATDSANKAQPIVSVPEIAMDPTTFKRWVFFGTGKFLEATDPGNRDVQTWYGIIDAGANIGARGTNLSLRKLNVAGTGTNGRPVRGFEANKPLDTGKEKGWFIDLLDPASTPPKAEGERMMGVNQERSGVLIASSGIPSDNPCNPTGRGYLYALDAFTGTSLKENYFDLDGDGNFTDDTVGSGGNQVGVGGVDLGVGMVGDPLVQDGLVTVPGSTSGTGSAPVRNTGQIGRISWRELLKD</sequence>
<name>A0A3M8SY53_9GAMM</name>
<dbReference type="Pfam" id="PF05567">
    <property type="entry name" value="T4P_PilY1"/>
    <property type="match status" value="1"/>
</dbReference>
<keyword evidence="1" id="KW-0479">Metal-binding</keyword>
<keyword evidence="6" id="KW-1185">Reference proteome</keyword>
<dbReference type="SUPFAM" id="SSF69322">
    <property type="entry name" value="Tricorn protease domain 2"/>
    <property type="match status" value="1"/>
</dbReference>
<dbReference type="AlphaFoldDB" id="A0A3M8SY53"/>
<dbReference type="Proteomes" id="UP000267049">
    <property type="component" value="Unassembled WGS sequence"/>
</dbReference>
<evidence type="ECO:0000313" key="6">
    <source>
        <dbReference type="Proteomes" id="UP000267049"/>
    </source>
</evidence>
<dbReference type="GO" id="GO:0046872">
    <property type="term" value="F:metal ion binding"/>
    <property type="evidence" value="ECO:0007669"/>
    <property type="project" value="UniProtKB-KW"/>
</dbReference>
<dbReference type="EMBL" id="RIBS01000001">
    <property type="protein sequence ID" value="RNF86169.1"/>
    <property type="molecule type" value="Genomic_DNA"/>
</dbReference>
<accession>A0A3M8SY53</accession>
<reference evidence="5 6" key="1">
    <citation type="submission" date="2018-11" db="EMBL/GenBank/DDBJ databases">
        <title>Lysobacter cryohumiis sp. nov., isolated from soil in the Tianshan Mountains, Xinjiang, China.</title>
        <authorList>
            <person name="Luo Y."/>
            <person name="Sheng H."/>
        </authorList>
    </citation>
    <scope>NUCLEOTIDE SEQUENCE [LARGE SCALE GENOMIC DNA]</scope>
    <source>
        <strain evidence="5 6">ZS60</strain>
    </source>
</reference>
<evidence type="ECO:0000259" key="4">
    <source>
        <dbReference type="Pfam" id="PF05567"/>
    </source>
</evidence>
<dbReference type="InterPro" id="IPR008707">
    <property type="entry name" value="B-propeller_PilY1"/>
</dbReference>
<comment type="caution">
    <text evidence="5">The sequence shown here is derived from an EMBL/GenBank/DDBJ whole genome shotgun (WGS) entry which is preliminary data.</text>
</comment>
<keyword evidence="3" id="KW-0732">Signal</keyword>
<organism evidence="5 6">
    <name type="scientific">Montanilutibacter psychrotolerans</name>
    <dbReference type="NCBI Taxonomy" id="1327343"/>
    <lineage>
        <taxon>Bacteria</taxon>
        <taxon>Pseudomonadati</taxon>
        <taxon>Pseudomonadota</taxon>
        <taxon>Gammaproteobacteria</taxon>
        <taxon>Lysobacterales</taxon>
        <taxon>Lysobacteraceae</taxon>
        <taxon>Montanilutibacter</taxon>
    </lineage>
</organism>
<evidence type="ECO:0000256" key="1">
    <source>
        <dbReference type="ARBA" id="ARBA00022723"/>
    </source>
</evidence>